<sequence>MFCAGLLGVGGIDACQGDSGGPAVVNGLVAGLVSWGAGCARPNHPGVKTNLYNLRNWIDGAISAPPQAVQYDPEIAPRLDGRIVGGSTTTIGSYPYTCSLQRSNSHICGCAILSSNRVVTAAHCVVGGTVSSFSIRVGSSTRNSGGQVISASRVLVHASYNDRTIDYDVSVIHLSSSITASNTRSISMPSSGSTPSTGATTTITGWGATSEGGSAATTLQVVQVPVVSIANCRSAYGSSAITDRMFCGGLLGTGGRDACQGTLVVQLLFQVILLVSYLGVQVVLVLITLELTLTYIISGLGSPTPLLALPVPLLMVI</sequence>
<reference evidence="7" key="1">
    <citation type="journal article" date="2023" name="Insect Mol. Biol.">
        <title>Genome sequencing provides insights into the evolution of gene families encoding plant cell wall-degrading enzymes in longhorned beetles.</title>
        <authorList>
            <person name="Shin N.R."/>
            <person name="Okamura Y."/>
            <person name="Kirsch R."/>
            <person name="Pauchet Y."/>
        </authorList>
    </citation>
    <scope>NUCLEOTIDE SEQUENCE</scope>
    <source>
        <strain evidence="7">RBIC_L_NR</strain>
    </source>
</reference>
<evidence type="ECO:0000256" key="1">
    <source>
        <dbReference type="ARBA" id="ARBA00022670"/>
    </source>
</evidence>
<keyword evidence="5" id="KW-1133">Transmembrane helix</keyword>
<dbReference type="AlphaFoldDB" id="A0AAV8X358"/>
<dbReference type="GO" id="GO:0004252">
    <property type="term" value="F:serine-type endopeptidase activity"/>
    <property type="evidence" value="ECO:0007669"/>
    <property type="project" value="InterPro"/>
</dbReference>
<dbReference type="SMART" id="SM00020">
    <property type="entry name" value="Tryp_SPc"/>
    <property type="match status" value="1"/>
</dbReference>
<keyword evidence="4" id="KW-1015">Disulfide bond</keyword>
<dbReference type="InterPro" id="IPR001254">
    <property type="entry name" value="Trypsin_dom"/>
</dbReference>
<dbReference type="InterPro" id="IPR043504">
    <property type="entry name" value="Peptidase_S1_PA_chymotrypsin"/>
</dbReference>
<dbReference type="Gene3D" id="2.40.10.10">
    <property type="entry name" value="Trypsin-like serine proteases"/>
    <property type="match status" value="3"/>
</dbReference>
<evidence type="ECO:0000256" key="3">
    <source>
        <dbReference type="ARBA" id="ARBA00022825"/>
    </source>
</evidence>
<evidence type="ECO:0000313" key="8">
    <source>
        <dbReference type="Proteomes" id="UP001162156"/>
    </source>
</evidence>
<evidence type="ECO:0000256" key="2">
    <source>
        <dbReference type="ARBA" id="ARBA00022801"/>
    </source>
</evidence>
<name>A0AAV8X358_9CUCU</name>
<dbReference type="Pfam" id="PF00089">
    <property type="entry name" value="Trypsin"/>
    <property type="match status" value="2"/>
</dbReference>
<feature type="domain" description="Peptidase S1" evidence="6">
    <location>
        <begin position="1"/>
        <end position="63"/>
    </location>
</feature>
<comment type="caution">
    <text evidence="7">The sequence shown here is derived from an EMBL/GenBank/DDBJ whole genome shotgun (WGS) entry which is preliminary data.</text>
</comment>
<feature type="transmembrane region" description="Helical" evidence="5">
    <location>
        <begin position="267"/>
        <end position="289"/>
    </location>
</feature>
<evidence type="ECO:0000259" key="6">
    <source>
        <dbReference type="PROSITE" id="PS50240"/>
    </source>
</evidence>
<dbReference type="PROSITE" id="PS50240">
    <property type="entry name" value="TRYPSIN_DOM"/>
    <property type="match status" value="2"/>
</dbReference>
<gene>
    <name evidence="7" type="ORF">NQ314_014334</name>
</gene>
<keyword evidence="1" id="KW-0645">Protease</keyword>
<dbReference type="PROSITE" id="PS00134">
    <property type="entry name" value="TRYPSIN_HIS"/>
    <property type="match status" value="1"/>
</dbReference>
<dbReference type="SUPFAM" id="SSF50494">
    <property type="entry name" value="Trypsin-like serine proteases"/>
    <property type="match status" value="2"/>
</dbReference>
<evidence type="ECO:0000256" key="5">
    <source>
        <dbReference type="SAM" id="Phobius"/>
    </source>
</evidence>
<dbReference type="InterPro" id="IPR001314">
    <property type="entry name" value="Peptidase_S1A"/>
</dbReference>
<dbReference type="CDD" id="cd00190">
    <property type="entry name" value="Tryp_SPc"/>
    <property type="match status" value="1"/>
</dbReference>
<dbReference type="GO" id="GO:0006508">
    <property type="term" value="P:proteolysis"/>
    <property type="evidence" value="ECO:0007669"/>
    <property type="project" value="UniProtKB-KW"/>
</dbReference>
<proteinExistence type="predicted"/>
<keyword evidence="5" id="KW-0472">Membrane</keyword>
<evidence type="ECO:0000256" key="4">
    <source>
        <dbReference type="ARBA" id="ARBA00023157"/>
    </source>
</evidence>
<keyword evidence="3" id="KW-0720">Serine protease</keyword>
<accession>A0AAV8X358</accession>
<feature type="transmembrane region" description="Helical" evidence="5">
    <location>
        <begin position="295"/>
        <end position="316"/>
    </location>
</feature>
<keyword evidence="5" id="KW-0812">Transmembrane</keyword>
<dbReference type="PRINTS" id="PR00722">
    <property type="entry name" value="CHYMOTRYPSIN"/>
</dbReference>
<dbReference type="PANTHER" id="PTHR24252:SF7">
    <property type="entry name" value="HYALIN"/>
    <property type="match status" value="1"/>
</dbReference>
<protein>
    <recommendedName>
        <fullName evidence="6">Peptidase S1 domain-containing protein</fullName>
    </recommendedName>
</protein>
<keyword evidence="2" id="KW-0378">Hydrolase</keyword>
<dbReference type="InterPro" id="IPR018114">
    <property type="entry name" value="TRYPSIN_HIS"/>
</dbReference>
<feature type="domain" description="Peptidase S1" evidence="6">
    <location>
        <begin position="83"/>
        <end position="301"/>
    </location>
</feature>
<dbReference type="PANTHER" id="PTHR24252">
    <property type="entry name" value="ACROSIN-RELATED"/>
    <property type="match status" value="1"/>
</dbReference>
<dbReference type="Proteomes" id="UP001162156">
    <property type="component" value="Unassembled WGS sequence"/>
</dbReference>
<evidence type="ECO:0000313" key="7">
    <source>
        <dbReference type="EMBL" id="KAJ8932955.1"/>
    </source>
</evidence>
<dbReference type="InterPro" id="IPR009003">
    <property type="entry name" value="Peptidase_S1_PA"/>
</dbReference>
<organism evidence="7 8">
    <name type="scientific">Rhamnusium bicolor</name>
    <dbReference type="NCBI Taxonomy" id="1586634"/>
    <lineage>
        <taxon>Eukaryota</taxon>
        <taxon>Metazoa</taxon>
        <taxon>Ecdysozoa</taxon>
        <taxon>Arthropoda</taxon>
        <taxon>Hexapoda</taxon>
        <taxon>Insecta</taxon>
        <taxon>Pterygota</taxon>
        <taxon>Neoptera</taxon>
        <taxon>Endopterygota</taxon>
        <taxon>Coleoptera</taxon>
        <taxon>Polyphaga</taxon>
        <taxon>Cucujiformia</taxon>
        <taxon>Chrysomeloidea</taxon>
        <taxon>Cerambycidae</taxon>
        <taxon>Lepturinae</taxon>
        <taxon>Rhagiini</taxon>
        <taxon>Rhamnusium</taxon>
    </lineage>
</organism>
<dbReference type="FunFam" id="2.40.10.10:FF:000073">
    <property type="entry name" value="Trypsin alpha"/>
    <property type="match status" value="1"/>
</dbReference>
<dbReference type="EMBL" id="JANEYF010003945">
    <property type="protein sequence ID" value="KAJ8932955.1"/>
    <property type="molecule type" value="Genomic_DNA"/>
</dbReference>
<keyword evidence="8" id="KW-1185">Reference proteome</keyword>